<accession>S9PD51</accession>
<name>S9PD51_CYSF2</name>
<evidence type="ECO:0000313" key="2">
    <source>
        <dbReference type="Proteomes" id="UP000011682"/>
    </source>
</evidence>
<proteinExistence type="predicted"/>
<organism evidence="1 2">
    <name type="scientific">Cystobacter fuscus (strain ATCC 25194 / DSM 2262 / NBRC 100088 / M29)</name>
    <dbReference type="NCBI Taxonomy" id="1242864"/>
    <lineage>
        <taxon>Bacteria</taxon>
        <taxon>Pseudomonadati</taxon>
        <taxon>Myxococcota</taxon>
        <taxon>Myxococcia</taxon>
        <taxon>Myxococcales</taxon>
        <taxon>Cystobacterineae</taxon>
        <taxon>Archangiaceae</taxon>
        <taxon>Cystobacter</taxon>
    </lineage>
</organism>
<evidence type="ECO:0000313" key="1">
    <source>
        <dbReference type="EMBL" id="EPX62315.1"/>
    </source>
</evidence>
<keyword evidence="2" id="KW-1185">Reference proteome</keyword>
<sequence>MLASLMGTRRSVVHCRKRLVELSGVLGEGEPESGICASLREWPEHLRLLCFIAFLIQNEAATVKGRLRTHSRSAPGRG</sequence>
<gene>
    <name evidence="1" type="ORF">D187_008502</name>
</gene>
<dbReference type="EMBL" id="ANAH02000007">
    <property type="protein sequence ID" value="EPX62315.1"/>
    <property type="molecule type" value="Genomic_DNA"/>
</dbReference>
<dbReference type="AlphaFoldDB" id="S9PD51"/>
<comment type="caution">
    <text evidence="1">The sequence shown here is derived from an EMBL/GenBank/DDBJ whole genome shotgun (WGS) entry which is preliminary data.</text>
</comment>
<reference evidence="1" key="1">
    <citation type="submission" date="2013-05" db="EMBL/GenBank/DDBJ databases">
        <title>Genome assembly of Cystobacter fuscus DSM 2262.</title>
        <authorList>
            <person name="Sharma G."/>
            <person name="Khatri I."/>
            <person name="Kaur C."/>
            <person name="Mayilraj S."/>
            <person name="Subramanian S."/>
        </authorList>
    </citation>
    <scope>NUCLEOTIDE SEQUENCE [LARGE SCALE GENOMIC DNA]</scope>
    <source>
        <strain evidence="1">DSM 2262</strain>
    </source>
</reference>
<protein>
    <submittedName>
        <fullName evidence="1">Uncharacterized protein</fullName>
    </submittedName>
</protein>
<dbReference type="Proteomes" id="UP000011682">
    <property type="component" value="Unassembled WGS sequence"/>
</dbReference>